<dbReference type="GO" id="GO:0002098">
    <property type="term" value="P:tRNA wobble uridine modification"/>
    <property type="evidence" value="ECO:0007669"/>
    <property type="project" value="TreeGrafter"/>
</dbReference>
<evidence type="ECO:0000256" key="4">
    <source>
        <dbReference type="ARBA" id="ARBA00022989"/>
    </source>
</evidence>
<dbReference type="CDD" id="cd00880">
    <property type="entry name" value="Era_like"/>
    <property type="match status" value="1"/>
</dbReference>
<dbReference type="GO" id="GO:0016020">
    <property type="term" value="C:membrane"/>
    <property type="evidence" value="ECO:0007669"/>
    <property type="project" value="UniProtKB-SubCell"/>
</dbReference>
<dbReference type="InterPro" id="IPR021147">
    <property type="entry name" value="DUF697"/>
</dbReference>
<dbReference type="OrthoDB" id="494524at2"/>
<dbReference type="GO" id="GO:0030488">
    <property type="term" value="P:tRNA methylation"/>
    <property type="evidence" value="ECO:0007669"/>
    <property type="project" value="TreeGrafter"/>
</dbReference>
<dbReference type="eggNOG" id="COG0699">
    <property type="taxonomic scope" value="Bacteria"/>
</dbReference>
<proteinExistence type="predicted"/>
<keyword evidence="5" id="KW-0342">GTP-binding</keyword>
<reference evidence="8 9" key="1">
    <citation type="journal article" date="2003" name="Nature">
        <title>Genome divergence in two Prochlorococcus ecotypes reflects oceanic niche differentiation.</title>
        <authorList>
            <person name="Rocap G."/>
            <person name="Larimer F.W."/>
            <person name="Lamerdin J.E."/>
            <person name="Malfatti S."/>
            <person name="Chain P."/>
            <person name="Ahlgren N.A."/>
            <person name="Arellano A."/>
            <person name="Coleman M."/>
            <person name="Hauser L."/>
            <person name="Hess W.R."/>
            <person name="Johnson Z.I."/>
            <person name="Land M.L."/>
            <person name="Lindell D."/>
            <person name="Post A.F."/>
            <person name="Regala W."/>
            <person name="Shah M."/>
            <person name="Shaw S.L."/>
            <person name="Steglich C."/>
            <person name="Sullivan M.B."/>
            <person name="Ting C.S."/>
            <person name="Tolonen A."/>
            <person name="Webb E.A."/>
            <person name="Zinser E.R."/>
            <person name="Chisholm S.W."/>
        </authorList>
    </citation>
    <scope>NUCLEOTIDE SEQUENCE [LARGE SCALE GENOMIC DNA]</scope>
    <source>
        <strain evidence="9">CCMP1986 / NIES-2087 / MED4</strain>
    </source>
</reference>
<dbReference type="InterPro" id="IPR027417">
    <property type="entry name" value="P-loop_NTPase"/>
</dbReference>
<dbReference type="Pfam" id="PF05128">
    <property type="entry name" value="DUF697"/>
    <property type="match status" value="1"/>
</dbReference>
<dbReference type="RefSeq" id="WP_011133073.1">
    <property type="nucleotide sequence ID" value="NC_005072.1"/>
</dbReference>
<dbReference type="SUPFAM" id="SSF52540">
    <property type="entry name" value="P-loop containing nucleoside triphosphate hydrolases"/>
    <property type="match status" value="1"/>
</dbReference>
<dbReference type="PANTHER" id="PTHR42714">
    <property type="entry name" value="TRNA MODIFICATION GTPASE GTPBP3"/>
    <property type="match status" value="1"/>
</dbReference>
<dbReference type="PANTHER" id="PTHR42714:SF6">
    <property type="entry name" value="TRANSLATION INITIATION FACTOR IF-2"/>
    <property type="match status" value="1"/>
</dbReference>
<keyword evidence="3" id="KW-0547">Nucleotide-binding</keyword>
<sequence length="413" mass="46836">MKQINIDKSYLLLKKWWESIDLTNYEKCNLNNEIISLNQQLFRLNEKQLRIGIYGKAGVGKSSILNLILNKNVFKTGIINGTTKNIEREEWNFKHQSLRTIELIDAPGFDFCDIKDPENIFSQINSSELILFTITGDINRNEVSQINSFIKNGKKIILVFNKIDMWEGHDLKEILKNIRLKLPQYIKIPIIINSKNNIRNQLSELINNYGESLLTLNSLQLADKLFLKIKEQRLKKRQREAQSIIGKFATIKASGVALNPLILLDIAGGFALDTALVSELSKVYGLNLKGESVRKIIKKISINNIFLGATQVGINTSFNLLRKIFLATAPFTNGLSLLPYGPIAIVQAAISVRSTKIVGKLAAKEIFRKSKGYLLDPSHIIKKIAIKEPEIFDYTKIYLSSKKLDNNFSIFLP</sequence>
<evidence type="ECO:0000256" key="6">
    <source>
        <dbReference type="ARBA" id="ARBA00023136"/>
    </source>
</evidence>
<dbReference type="EMBL" id="BX548174">
    <property type="protein sequence ID" value="CAE19903.1"/>
    <property type="molecule type" value="Genomic_DNA"/>
</dbReference>
<evidence type="ECO:0000259" key="7">
    <source>
        <dbReference type="Pfam" id="PF01926"/>
    </source>
</evidence>
<dbReference type="KEGG" id="pmm:PMM1444"/>
<dbReference type="AlphaFoldDB" id="Q7V044"/>
<keyword evidence="4" id="KW-1133">Transmembrane helix</keyword>
<dbReference type="STRING" id="59919.PMM1444"/>
<evidence type="ECO:0000313" key="9">
    <source>
        <dbReference type="Proteomes" id="UP000001026"/>
    </source>
</evidence>
<evidence type="ECO:0000256" key="2">
    <source>
        <dbReference type="ARBA" id="ARBA00022692"/>
    </source>
</evidence>
<evidence type="ECO:0000256" key="3">
    <source>
        <dbReference type="ARBA" id="ARBA00022741"/>
    </source>
</evidence>
<dbReference type="HOGENOM" id="CLU_035027_0_0_3"/>
<accession>Q7V044</accession>
<dbReference type="InterPro" id="IPR005225">
    <property type="entry name" value="Small_GTP-bd"/>
</dbReference>
<keyword evidence="6" id="KW-0472">Membrane</keyword>
<dbReference type="GO" id="GO:0005737">
    <property type="term" value="C:cytoplasm"/>
    <property type="evidence" value="ECO:0007669"/>
    <property type="project" value="TreeGrafter"/>
</dbReference>
<gene>
    <name evidence="8" type="ordered locus">PMM1444</name>
</gene>
<dbReference type="Pfam" id="PF01926">
    <property type="entry name" value="MMR_HSR1"/>
    <property type="match status" value="1"/>
</dbReference>
<dbReference type="Proteomes" id="UP000001026">
    <property type="component" value="Chromosome"/>
</dbReference>
<dbReference type="Gene3D" id="3.40.50.300">
    <property type="entry name" value="P-loop containing nucleotide triphosphate hydrolases"/>
    <property type="match status" value="1"/>
</dbReference>
<dbReference type="InterPro" id="IPR006073">
    <property type="entry name" value="GTP-bd"/>
</dbReference>
<evidence type="ECO:0000313" key="8">
    <source>
        <dbReference type="EMBL" id="CAE19903.1"/>
    </source>
</evidence>
<dbReference type="NCBIfam" id="TIGR00231">
    <property type="entry name" value="small_GTP"/>
    <property type="match status" value="1"/>
</dbReference>
<evidence type="ECO:0000256" key="1">
    <source>
        <dbReference type="ARBA" id="ARBA00004141"/>
    </source>
</evidence>
<dbReference type="GO" id="GO:0005525">
    <property type="term" value="F:GTP binding"/>
    <property type="evidence" value="ECO:0007669"/>
    <property type="project" value="UniProtKB-KW"/>
</dbReference>
<evidence type="ECO:0000256" key="5">
    <source>
        <dbReference type="ARBA" id="ARBA00023134"/>
    </source>
</evidence>
<name>Q7V044_PROMP</name>
<keyword evidence="2" id="KW-0812">Transmembrane</keyword>
<organism evidence="8 9">
    <name type="scientific">Prochlorococcus marinus subsp. pastoris (strain CCMP1986 / NIES-2087 / MED4)</name>
    <dbReference type="NCBI Taxonomy" id="59919"/>
    <lineage>
        <taxon>Bacteria</taxon>
        <taxon>Bacillati</taxon>
        <taxon>Cyanobacteriota</taxon>
        <taxon>Cyanophyceae</taxon>
        <taxon>Synechococcales</taxon>
        <taxon>Prochlorococcaceae</taxon>
        <taxon>Prochlorococcus</taxon>
    </lineage>
</organism>
<feature type="domain" description="G" evidence="7">
    <location>
        <begin position="50"/>
        <end position="162"/>
    </location>
</feature>
<comment type="subcellular location">
    <subcellularLocation>
        <location evidence="1">Membrane</location>
        <topology evidence="1">Multi-pass membrane protein</topology>
    </subcellularLocation>
</comment>
<protein>
    <recommendedName>
        <fullName evidence="7">G domain-containing protein</fullName>
    </recommendedName>
</protein>